<dbReference type="InterPro" id="IPR000983">
    <property type="entry name" value="Bac_GSPG_pilin"/>
</dbReference>
<dbReference type="GO" id="GO:0015628">
    <property type="term" value="P:protein secretion by the type II secretion system"/>
    <property type="evidence" value="ECO:0007669"/>
    <property type="project" value="InterPro"/>
</dbReference>
<name>A0A369W926_9GAMM</name>
<dbReference type="AlphaFoldDB" id="A0A369W926"/>
<dbReference type="PROSITE" id="PS00409">
    <property type="entry name" value="PROKAR_NTER_METHYL"/>
    <property type="match status" value="1"/>
</dbReference>
<dbReference type="EMBL" id="QQOH01000005">
    <property type="protein sequence ID" value="RDE18498.1"/>
    <property type="molecule type" value="Genomic_DNA"/>
</dbReference>
<dbReference type="PRINTS" id="PR00813">
    <property type="entry name" value="BCTERIALGSPG"/>
</dbReference>
<dbReference type="GO" id="GO:0043683">
    <property type="term" value="P:type IV pilus assembly"/>
    <property type="evidence" value="ECO:0007669"/>
    <property type="project" value="InterPro"/>
</dbReference>
<dbReference type="InterPro" id="IPR031982">
    <property type="entry name" value="PilE-like"/>
</dbReference>
<dbReference type="GO" id="GO:0015627">
    <property type="term" value="C:type II protein secretion system complex"/>
    <property type="evidence" value="ECO:0007669"/>
    <property type="project" value="InterPro"/>
</dbReference>
<comment type="caution">
    <text evidence="3">The sequence shown here is derived from an EMBL/GenBank/DDBJ whole genome shotgun (WGS) entry which is preliminary data.</text>
</comment>
<dbReference type="Pfam" id="PF16732">
    <property type="entry name" value="ComP_DUS"/>
    <property type="match status" value="1"/>
</dbReference>
<sequence>MVKGIKQSGRNQQGVTLIELMIAVVIVGIIGAVAYPSYVEFVNKSRRADAMAALQSFAGAMERHFTVNSSYCGAGTDATASCGASSGGDPTIFPTEAPLDGAEKYYELDISVASDTSFTLTATPIGAQTGDTCGTLSIQHTGARLPAGGDCWP</sequence>
<evidence type="ECO:0000256" key="2">
    <source>
        <dbReference type="SAM" id="Phobius"/>
    </source>
</evidence>
<evidence type="ECO:0000256" key="1">
    <source>
        <dbReference type="ARBA" id="ARBA00022481"/>
    </source>
</evidence>
<dbReference type="InterPro" id="IPR045584">
    <property type="entry name" value="Pilin-like"/>
</dbReference>
<evidence type="ECO:0000313" key="4">
    <source>
        <dbReference type="Proteomes" id="UP000253769"/>
    </source>
</evidence>
<gene>
    <name evidence="3" type="ORF">DV711_17800</name>
</gene>
<dbReference type="Gene3D" id="3.30.700.10">
    <property type="entry name" value="Glycoprotein, Type 4 Pilin"/>
    <property type="match status" value="1"/>
</dbReference>
<dbReference type="Pfam" id="PF07963">
    <property type="entry name" value="N_methyl"/>
    <property type="match status" value="1"/>
</dbReference>
<dbReference type="RefSeq" id="WP_114697076.1">
    <property type="nucleotide sequence ID" value="NZ_QQOH01000005.1"/>
</dbReference>
<keyword evidence="4" id="KW-1185">Reference proteome</keyword>
<dbReference type="NCBIfam" id="TIGR02532">
    <property type="entry name" value="IV_pilin_GFxxxE"/>
    <property type="match status" value="1"/>
</dbReference>
<evidence type="ECO:0000313" key="3">
    <source>
        <dbReference type="EMBL" id="RDE18498.1"/>
    </source>
</evidence>
<accession>A0A369W926</accession>
<keyword evidence="2" id="KW-0812">Transmembrane</keyword>
<dbReference type="SUPFAM" id="SSF54523">
    <property type="entry name" value="Pili subunits"/>
    <property type="match status" value="1"/>
</dbReference>
<proteinExistence type="predicted"/>
<dbReference type="Proteomes" id="UP000253769">
    <property type="component" value="Unassembled WGS sequence"/>
</dbReference>
<keyword evidence="1" id="KW-0488">Methylation</keyword>
<organism evidence="3 4">
    <name type="scientific">Motiliproteus coralliicola</name>
    <dbReference type="NCBI Taxonomy" id="2283196"/>
    <lineage>
        <taxon>Bacteria</taxon>
        <taxon>Pseudomonadati</taxon>
        <taxon>Pseudomonadota</taxon>
        <taxon>Gammaproteobacteria</taxon>
        <taxon>Oceanospirillales</taxon>
        <taxon>Oceanospirillaceae</taxon>
        <taxon>Motiliproteus</taxon>
    </lineage>
</organism>
<protein>
    <submittedName>
        <fullName evidence="3">Type IV pilin protein</fullName>
    </submittedName>
</protein>
<reference evidence="3 4" key="1">
    <citation type="submission" date="2018-07" db="EMBL/GenBank/DDBJ databases">
        <title>Motiliproteus coralliicola sp. nov., a bacterium isolated from Coral.</title>
        <authorList>
            <person name="Wang G."/>
        </authorList>
    </citation>
    <scope>NUCLEOTIDE SEQUENCE [LARGE SCALE GENOMIC DNA]</scope>
    <source>
        <strain evidence="3 4">C34</strain>
    </source>
</reference>
<dbReference type="OrthoDB" id="5296638at2"/>
<keyword evidence="2" id="KW-0472">Membrane</keyword>
<feature type="transmembrane region" description="Helical" evidence="2">
    <location>
        <begin position="20"/>
        <end position="38"/>
    </location>
</feature>
<dbReference type="InterPro" id="IPR012902">
    <property type="entry name" value="N_methyl_site"/>
</dbReference>
<keyword evidence="2" id="KW-1133">Transmembrane helix</keyword>